<sequence length="61" mass="7090">MILTIWPALRRPIPVLLGRRSRWRDSLILWTTELIPAMTILICCVEHYQATQAFPNQADSL</sequence>
<organism evidence="1">
    <name type="scientific">marine metagenome</name>
    <dbReference type="NCBI Taxonomy" id="408172"/>
    <lineage>
        <taxon>unclassified sequences</taxon>
        <taxon>metagenomes</taxon>
        <taxon>ecological metagenomes</taxon>
    </lineage>
</organism>
<feature type="non-terminal residue" evidence="1">
    <location>
        <position position="61"/>
    </location>
</feature>
<dbReference type="EMBL" id="UINC01058121">
    <property type="protein sequence ID" value="SVB80025.1"/>
    <property type="molecule type" value="Genomic_DNA"/>
</dbReference>
<accession>A0A382GYV6</accession>
<evidence type="ECO:0000313" key="1">
    <source>
        <dbReference type="EMBL" id="SVB80025.1"/>
    </source>
</evidence>
<name>A0A382GYV6_9ZZZZ</name>
<protein>
    <submittedName>
        <fullName evidence="1">Uncharacterized protein</fullName>
    </submittedName>
</protein>
<proteinExistence type="predicted"/>
<gene>
    <name evidence="1" type="ORF">METZ01_LOCUS232879</name>
</gene>
<dbReference type="AlphaFoldDB" id="A0A382GYV6"/>
<reference evidence="1" key="1">
    <citation type="submission" date="2018-05" db="EMBL/GenBank/DDBJ databases">
        <authorList>
            <person name="Lanie J.A."/>
            <person name="Ng W.-L."/>
            <person name="Kazmierczak K.M."/>
            <person name="Andrzejewski T.M."/>
            <person name="Davidsen T.M."/>
            <person name="Wayne K.J."/>
            <person name="Tettelin H."/>
            <person name="Glass J.I."/>
            <person name="Rusch D."/>
            <person name="Podicherti R."/>
            <person name="Tsui H.-C.T."/>
            <person name="Winkler M.E."/>
        </authorList>
    </citation>
    <scope>NUCLEOTIDE SEQUENCE</scope>
</reference>